<evidence type="ECO:0000259" key="8">
    <source>
        <dbReference type="Pfam" id="PF01435"/>
    </source>
</evidence>
<dbReference type="Proteomes" id="UP001501586">
    <property type="component" value="Unassembled WGS sequence"/>
</dbReference>
<comment type="similarity">
    <text evidence="6">Belongs to the peptidase M48 family.</text>
</comment>
<evidence type="ECO:0000256" key="5">
    <source>
        <dbReference type="ARBA" id="ARBA00023049"/>
    </source>
</evidence>
<dbReference type="PANTHER" id="PTHR34978">
    <property type="entry name" value="POSSIBLE SENSOR-TRANSDUCER PROTEIN BLAR"/>
    <property type="match status" value="1"/>
</dbReference>
<evidence type="ECO:0000256" key="1">
    <source>
        <dbReference type="ARBA" id="ARBA00022670"/>
    </source>
</evidence>
<dbReference type="InterPro" id="IPR052173">
    <property type="entry name" value="Beta-lactam_resp_regulator"/>
</dbReference>
<keyword evidence="3 6" id="KW-0378">Hydrolase</keyword>
<organism evidence="9 10">
    <name type="scientific">Brevibacterium daeguense</name>
    <dbReference type="NCBI Taxonomy" id="909936"/>
    <lineage>
        <taxon>Bacteria</taxon>
        <taxon>Bacillati</taxon>
        <taxon>Actinomycetota</taxon>
        <taxon>Actinomycetes</taxon>
        <taxon>Micrococcales</taxon>
        <taxon>Brevibacteriaceae</taxon>
        <taxon>Brevibacterium</taxon>
    </lineage>
</organism>
<keyword evidence="1 6" id="KW-0645">Protease</keyword>
<comment type="caution">
    <text evidence="9">The sequence shown here is derived from an EMBL/GenBank/DDBJ whole genome shotgun (WGS) entry which is preliminary data.</text>
</comment>
<dbReference type="CDD" id="cd07326">
    <property type="entry name" value="M56_BlaR1_MecR1_like"/>
    <property type="match status" value="1"/>
</dbReference>
<keyword evidence="4 6" id="KW-0862">Zinc</keyword>
<reference evidence="10" key="1">
    <citation type="journal article" date="2019" name="Int. J. Syst. Evol. Microbiol.">
        <title>The Global Catalogue of Microorganisms (GCM) 10K type strain sequencing project: providing services to taxonomists for standard genome sequencing and annotation.</title>
        <authorList>
            <consortium name="The Broad Institute Genomics Platform"/>
            <consortium name="The Broad Institute Genome Sequencing Center for Infectious Disease"/>
            <person name="Wu L."/>
            <person name="Ma J."/>
        </authorList>
    </citation>
    <scope>NUCLEOTIDE SEQUENCE [LARGE SCALE GENOMIC DNA]</scope>
    <source>
        <strain evidence="10">JCM 17458</strain>
    </source>
</reference>
<evidence type="ECO:0000313" key="9">
    <source>
        <dbReference type="EMBL" id="GAA4285295.1"/>
    </source>
</evidence>
<protein>
    <submittedName>
        <fullName evidence="9">M56 family metallopeptidase</fullName>
    </submittedName>
</protein>
<keyword evidence="5 6" id="KW-0482">Metalloprotease</keyword>
<evidence type="ECO:0000313" key="10">
    <source>
        <dbReference type="Proteomes" id="UP001501586"/>
    </source>
</evidence>
<evidence type="ECO:0000256" key="4">
    <source>
        <dbReference type="ARBA" id="ARBA00022833"/>
    </source>
</evidence>
<evidence type="ECO:0000256" key="6">
    <source>
        <dbReference type="RuleBase" id="RU003983"/>
    </source>
</evidence>
<keyword evidence="10" id="KW-1185">Reference proteome</keyword>
<keyword evidence="7" id="KW-0472">Membrane</keyword>
<keyword evidence="7" id="KW-0812">Transmembrane</keyword>
<feature type="transmembrane region" description="Helical" evidence="7">
    <location>
        <begin position="6"/>
        <end position="24"/>
    </location>
</feature>
<feature type="transmembrane region" description="Helical" evidence="7">
    <location>
        <begin position="273"/>
        <end position="295"/>
    </location>
</feature>
<gene>
    <name evidence="9" type="ORF">GCM10022261_28260</name>
</gene>
<feature type="transmembrane region" description="Helical" evidence="7">
    <location>
        <begin position="83"/>
        <end position="106"/>
    </location>
</feature>
<evidence type="ECO:0000256" key="7">
    <source>
        <dbReference type="SAM" id="Phobius"/>
    </source>
</evidence>
<dbReference type="PANTHER" id="PTHR34978:SF3">
    <property type="entry name" value="SLR0241 PROTEIN"/>
    <property type="match status" value="1"/>
</dbReference>
<feature type="transmembrane region" description="Helical" evidence="7">
    <location>
        <begin position="36"/>
        <end position="63"/>
    </location>
</feature>
<evidence type="ECO:0000256" key="2">
    <source>
        <dbReference type="ARBA" id="ARBA00022723"/>
    </source>
</evidence>
<feature type="domain" description="Peptidase M48" evidence="8">
    <location>
        <begin position="135"/>
        <end position="200"/>
    </location>
</feature>
<accession>A0ABP8EMW1</accession>
<comment type="cofactor">
    <cofactor evidence="6">
        <name>Zn(2+)</name>
        <dbReference type="ChEBI" id="CHEBI:29105"/>
    </cofactor>
    <text evidence="6">Binds 1 zinc ion per subunit.</text>
</comment>
<evidence type="ECO:0000256" key="3">
    <source>
        <dbReference type="ARBA" id="ARBA00022801"/>
    </source>
</evidence>
<dbReference type="Gene3D" id="3.30.2010.10">
    <property type="entry name" value="Metalloproteases ('zincins'), catalytic domain"/>
    <property type="match status" value="1"/>
</dbReference>
<dbReference type="RefSeq" id="WP_236863088.1">
    <property type="nucleotide sequence ID" value="NZ_BAABAZ010000012.1"/>
</dbReference>
<sequence>MLLTGTLLAILAVILAWPVPLALARRAATIDPVSQLALWQAIGLAGGLSLIGTAVVFATAPFAESIGTGLVGLVDAEVLSVLQWWQWTLLIVAVLLSLRLIGSLISQSISVARHRRKHVALVELLTEPSEELPNTRVLSSAEPVAYCLPGRSGTTVVSTGLLEVLTSGQRKAVVAHEQAHLEYHHDLLVLPFAAWNRALPFVPATSTALGAVSALIEFMADDRARAVVPAAALAEAIKTNAAVDSGSHSAPLAAARAARLAEPLPLARRRVRVLNLVASAALLLLPTLLLAWPLFA</sequence>
<proteinExistence type="inferred from homology"/>
<name>A0ABP8EMW1_9MICO</name>
<dbReference type="InterPro" id="IPR001915">
    <property type="entry name" value="Peptidase_M48"/>
</dbReference>
<dbReference type="EMBL" id="BAABAZ010000012">
    <property type="protein sequence ID" value="GAA4285295.1"/>
    <property type="molecule type" value="Genomic_DNA"/>
</dbReference>
<keyword evidence="2" id="KW-0479">Metal-binding</keyword>
<dbReference type="Pfam" id="PF01435">
    <property type="entry name" value="Peptidase_M48"/>
    <property type="match status" value="1"/>
</dbReference>
<keyword evidence="7" id="KW-1133">Transmembrane helix</keyword>